<keyword evidence="2" id="KW-1185">Reference proteome</keyword>
<evidence type="ECO:0000313" key="2">
    <source>
        <dbReference type="Proteomes" id="UP000827872"/>
    </source>
</evidence>
<comment type="caution">
    <text evidence="1">The sequence shown here is derived from an EMBL/GenBank/DDBJ whole genome shotgun (WGS) entry which is preliminary data.</text>
</comment>
<sequence>MAWLGEVQWLSLLPLFVSALAVVVVYLVQYGLSALGRGGEKPLPAPQSELLQGDEESLFAWLLSLNSWRREWRKAWIAALNWEAKRREDSHLFTFEEDAAPQPLELVVQQVVSVIKSAEEKIYQLGVDNEILEEL</sequence>
<proteinExistence type="predicted"/>
<reference evidence="1" key="1">
    <citation type="submission" date="2021-08" db="EMBL/GenBank/DDBJ databases">
        <title>The first chromosome-level gecko genome reveals the dynamic sex chromosomes of Neotropical dwarf geckos (Sphaerodactylidae: Sphaerodactylus).</title>
        <authorList>
            <person name="Pinto B.J."/>
            <person name="Keating S.E."/>
            <person name="Gamble T."/>
        </authorList>
    </citation>
    <scope>NUCLEOTIDE SEQUENCE</scope>
    <source>
        <strain evidence="1">TG3544</strain>
    </source>
</reference>
<gene>
    <name evidence="1" type="ORF">K3G42_021082</name>
</gene>
<name>A0ACB8FHW4_9SAUR</name>
<organism evidence="1 2">
    <name type="scientific">Sphaerodactylus townsendi</name>
    <dbReference type="NCBI Taxonomy" id="933632"/>
    <lineage>
        <taxon>Eukaryota</taxon>
        <taxon>Metazoa</taxon>
        <taxon>Chordata</taxon>
        <taxon>Craniata</taxon>
        <taxon>Vertebrata</taxon>
        <taxon>Euteleostomi</taxon>
        <taxon>Lepidosauria</taxon>
        <taxon>Squamata</taxon>
        <taxon>Bifurcata</taxon>
        <taxon>Gekkota</taxon>
        <taxon>Sphaerodactylidae</taxon>
        <taxon>Sphaerodactylus</taxon>
    </lineage>
</organism>
<evidence type="ECO:0000313" key="1">
    <source>
        <dbReference type="EMBL" id="KAH8004922.1"/>
    </source>
</evidence>
<dbReference type="EMBL" id="CM037617">
    <property type="protein sequence ID" value="KAH8004922.1"/>
    <property type="molecule type" value="Genomic_DNA"/>
</dbReference>
<dbReference type="Proteomes" id="UP000827872">
    <property type="component" value="Linkage Group LG04"/>
</dbReference>
<protein>
    <submittedName>
        <fullName evidence="1">Uncharacterized protein</fullName>
    </submittedName>
</protein>
<accession>A0ACB8FHW4</accession>